<dbReference type="InterPro" id="IPR017441">
    <property type="entry name" value="Protein_kinase_ATP_BS"/>
</dbReference>
<evidence type="ECO:0000313" key="9">
    <source>
        <dbReference type="Proteomes" id="UP000257109"/>
    </source>
</evidence>
<comment type="similarity">
    <text evidence="6">Belongs to the protein kinase superfamily.</text>
</comment>
<dbReference type="STRING" id="157652.A0A371GHN6"/>
<dbReference type="AlphaFoldDB" id="A0A371GHN6"/>
<dbReference type="PROSITE" id="PS00107">
    <property type="entry name" value="PROTEIN_KINASE_ATP"/>
    <property type="match status" value="1"/>
</dbReference>
<dbReference type="PROSITE" id="PS50011">
    <property type="entry name" value="PROTEIN_KINASE_DOM"/>
    <property type="match status" value="1"/>
</dbReference>
<dbReference type="GO" id="GO:0005524">
    <property type="term" value="F:ATP binding"/>
    <property type="evidence" value="ECO:0007669"/>
    <property type="project" value="UniProtKB-UniRule"/>
</dbReference>
<accession>A0A371GHN6</accession>
<dbReference type="InterPro" id="IPR008271">
    <property type="entry name" value="Ser/Thr_kinase_AS"/>
</dbReference>
<dbReference type="CDD" id="cd06606">
    <property type="entry name" value="STKc_MAPKKK"/>
    <property type="match status" value="1"/>
</dbReference>
<dbReference type="InterPro" id="IPR011009">
    <property type="entry name" value="Kinase-like_dom_sf"/>
</dbReference>
<dbReference type="EMBL" id="QJKJ01005557">
    <property type="protein sequence ID" value="RDX89843.1"/>
    <property type="molecule type" value="Genomic_DNA"/>
</dbReference>
<dbReference type="SUPFAM" id="SSF56112">
    <property type="entry name" value="Protein kinase-like (PK-like)"/>
    <property type="match status" value="1"/>
</dbReference>
<dbReference type="InterPro" id="IPR000719">
    <property type="entry name" value="Prot_kinase_dom"/>
</dbReference>
<evidence type="ECO:0000313" key="8">
    <source>
        <dbReference type="EMBL" id="RDX89843.1"/>
    </source>
</evidence>
<organism evidence="8 9">
    <name type="scientific">Mucuna pruriens</name>
    <name type="common">Velvet bean</name>
    <name type="synonym">Dolichos pruriens</name>
    <dbReference type="NCBI Taxonomy" id="157652"/>
    <lineage>
        <taxon>Eukaryota</taxon>
        <taxon>Viridiplantae</taxon>
        <taxon>Streptophyta</taxon>
        <taxon>Embryophyta</taxon>
        <taxon>Tracheophyta</taxon>
        <taxon>Spermatophyta</taxon>
        <taxon>Magnoliopsida</taxon>
        <taxon>eudicotyledons</taxon>
        <taxon>Gunneridae</taxon>
        <taxon>Pentapetalae</taxon>
        <taxon>rosids</taxon>
        <taxon>fabids</taxon>
        <taxon>Fabales</taxon>
        <taxon>Fabaceae</taxon>
        <taxon>Papilionoideae</taxon>
        <taxon>50 kb inversion clade</taxon>
        <taxon>NPAAA clade</taxon>
        <taxon>indigoferoid/millettioid clade</taxon>
        <taxon>Phaseoleae</taxon>
        <taxon>Mucuna</taxon>
    </lineage>
</organism>
<feature type="binding site" evidence="5">
    <location>
        <position position="37"/>
    </location>
    <ligand>
        <name>ATP</name>
        <dbReference type="ChEBI" id="CHEBI:30616"/>
    </ligand>
</feature>
<proteinExistence type="inferred from homology"/>
<keyword evidence="1" id="KW-0808">Transferase</keyword>
<evidence type="ECO:0000256" key="6">
    <source>
        <dbReference type="RuleBase" id="RU000304"/>
    </source>
</evidence>
<name>A0A371GHN6_MUCPR</name>
<evidence type="ECO:0000256" key="4">
    <source>
        <dbReference type="ARBA" id="ARBA00022840"/>
    </source>
</evidence>
<keyword evidence="9" id="KW-1185">Reference proteome</keyword>
<dbReference type="Proteomes" id="UP000257109">
    <property type="component" value="Unassembled WGS sequence"/>
</dbReference>
<evidence type="ECO:0000256" key="5">
    <source>
        <dbReference type="PROSITE-ProRule" id="PRU10141"/>
    </source>
</evidence>
<evidence type="ECO:0000259" key="7">
    <source>
        <dbReference type="PROSITE" id="PS50011"/>
    </source>
</evidence>
<comment type="caution">
    <text evidence="8">The sequence shown here is derived from an EMBL/GenBank/DDBJ whole genome shotgun (WGS) entry which is preliminary data.</text>
</comment>
<dbReference type="GO" id="GO:0007165">
    <property type="term" value="P:signal transduction"/>
    <property type="evidence" value="ECO:0007669"/>
    <property type="project" value="TreeGrafter"/>
</dbReference>
<dbReference type="OrthoDB" id="25592at2759"/>
<feature type="domain" description="Protein kinase" evidence="7">
    <location>
        <begin position="4"/>
        <end position="270"/>
    </location>
</feature>
<protein>
    <submittedName>
        <fullName evidence="8">Mitogen-activated protein kinase kinase kinase 17</fullName>
    </submittedName>
</protein>
<dbReference type="PANTHER" id="PTHR48011:SF51">
    <property type="entry name" value="PROTEIN KINASE SUPERFAMILY PROTEIN"/>
    <property type="match status" value="1"/>
</dbReference>
<dbReference type="PANTHER" id="PTHR48011">
    <property type="entry name" value="CCR4-NOT TRANSCRIPTIONAL COMPLEX SUBUNIT CAF120-RELATED"/>
    <property type="match status" value="1"/>
</dbReference>
<dbReference type="Pfam" id="PF00069">
    <property type="entry name" value="Pkinase"/>
    <property type="match status" value="1"/>
</dbReference>
<keyword evidence="4 5" id="KW-0067">ATP-binding</keyword>
<evidence type="ECO:0000256" key="2">
    <source>
        <dbReference type="ARBA" id="ARBA00022741"/>
    </source>
</evidence>
<evidence type="ECO:0000256" key="1">
    <source>
        <dbReference type="ARBA" id="ARBA00022679"/>
    </source>
</evidence>
<gene>
    <name evidence="8" type="primary">MAPKKK17</name>
    <name evidence="8" type="ORF">CR513_28377</name>
</gene>
<dbReference type="Gene3D" id="1.10.510.10">
    <property type="entry name" value="Transferase(Phosphotransferase) domain 1"/>
    <property type="match status" value="1"/>
</dbReference>
<keyword evidence="6" id="KW-0723">Serine/threonine-protein kinase</keyword>
<dbReference type="SMART" id="SM00220">
    <property type="entry name" value="S_TKc"/>
    <property type="match status" value="1"/>
</dbReference>
<dbReference type="PROSITE" id="PS00108">
    <property type="entry name" value="PROTEIN_KINASE_ST"/>
    <property type="match status" value="1"/>
</dbReference>
<dbReference type="GO" id="GO:0004674">
    <property type="term" value="F:protein serine/threonine kinase activity"/>
    <property type="evidence" value="ECO:0007669"/>
    <property type="project" value="UniProtKB-KW"/>
</dbReference>
<feature type="non-terminal residue" evidence="8">
    <location>
        <position position="1"/>
    </location>
</feature>
<evidence type="ECO:0000256" key="3">
    <source>
        <dbReference type="ARBA" id="ARBA00022777"/>
    </source>
</evidence>
<keyword evidence="3 8" id="KW-0418">Kinase</keyword>
<keyword evidence="2 5" id="KW-0547">Nucleotide-binding</keyword>
<sequence length="324" mass="37798">MAKWKNLTILGKGSYATVYLATITHPEEWSLKIVAVKRSRIFSFSIDSLAKEKRILESFIGCKEILQFYFDQFTIKRNNIRYNLFMEFAPYGSLGDLIKKRQLSESEVRIYTQMILKGLCSIHQKGVVHCDLKPDNILLFSSFEDGVRYQLKIADFGLSKTREETNANFRKFKFKGTPIYMSPESVVGIIETPLDIWSLGCIVIEMITGFHVWRNIQTRKEIMLKLAFHHEAPEIPNELSWECKNFLSKCFVKDHKERWTAAMLLNHPFLYSKYKIREDYQNFPRERKFNNDSKEANKETPVCCGLLKSGAREYGDVGTNRHSN</sequence>
<dbReference type="InterPro" id="IPR052751">
    <property type="entry name" value="Plant_MAPKKK"/>
</dbReference>
<reference evidence="8" key="1">
    <citation type="submission" date="2018-05" db="EMBL/GenBank/DDBJ databases">
        <title>Draft genome of Mucuna pruriens seed.</title>
        <authorList>
            <person name="Nnadi N.E."/>
            <person name="Vos R."/>
            <person name="Hasami M.H."/>
            <person name="Devisetty U.K."/>
            <person name="Aguiy J.C."/>
        </authorList>
    </citation>
    <scope>NUCLEOTIDE SEQUENCE [LARGE SCALE GENOMIC DNA]</scope>
    <source>
        <strain evidence="8">JCA_2017</strain>
    </source>
</reference>